<evidence type="ECO:0000256" key="3">
    <source>
        <dbReference type="ARBA" id="ARBA00022638"/>
    </source>
</evidence>
<evidence type="ECO:0000313" key="8">
    <source>
        <dbReference type="EMBL" id="WQH07333.1"/>
    </source>
</evidence>
<evidence type="ECO:0000256" key="2">
    <source>
        <dbReference type="ARBA" id="ARBA00022529"/>
    </source>
</evidence>
<dbReference type="EC" id="3.2.1.17" evidence="7"/>
<keyword evidence="6 7" id="KW-0326">Glycosidase</keyword>
<sequence length="171" mass="18126">MAARACNDAGIALIKQFEGAGGWDATAQVFRPYADPIEIWTIGWGHEITVNHEPLKGQACGAQADQLYPGGLCVADATSLLQDDVSATCAEVQGLLKVSVNDNQFAALVSFTYNLGVENLATSTLLKLLNQGDVAGAAQQFKLWDHAGGVVMPGLVKRRQAETNLFLLPVA</sequence>
<evidence type="ECO:0000256" key="7">
    <source>
        <dbReference type="RuleBase" id="RU003788"/>
    </source>
</evidence>
<dbReference type="InterPro" id="IPR023347">
    <property type="entry name" value="Lysozyme_dom_sf"/>
</dbReference>
<dbReference type="CDD" id="cd00737">
    <property type="entry name" value="lyz_endolysin_autolysin"/>
    <property type="match status" value="1"/>
</dbReference>
<dbReference type="InterPro" id="IPR023346">
    <property type="entry name" value="Lysozyme-like_dom_sf"/>
</dbReference>
<evidence type="ECO:0000256" key="6">
    <source>
        <dbReference type="ARBA" id="ARBA00023295"/>
    </source>
</evidence>
<organism evidence="8 9">
    <name type="scientific">Duganella zoogloeoides</name>
    <dbReference type="NCBI Taxonomy" id="75659"/>
    <lineage>
        <taxon>Bacteria</taxon>
        <taxon>Pseudomonadati</taxon>
        <taxon>Pseudomonadota</taxon>
        <taxon>Betaproteobacteria</taxon>
        <taxon>Burkholderiales</taxon>
        <taxon>Oxalobacteraceae</taxon>
        <taxon>Telluria group</taxon>
        <taxon>Duganella</taxon>
    </lineage>
</organism>
<dbReference type="InterPro" id="IPR002196">
    <property type="entry name" value="Glyco_hydro_24"/>
</dbReference>
<accession>A0ABZ0Y5K9</accession>
<evidence type="ECO:0000256" key="1">
    <source>
        <dbReference type="ARBA" id="ARBA00000632"/>
    </source>
</evidence>
<dbReference type="Proteomes" id="UP001326110">
    <property type="component" value="Chromosome"/>
</dbReference>
<dbReference type="GeneID" id="43165870"/>
<dbReference type="SUPFAM" id="SSF53955">
    <property type="entry name" value="Lysozyme-like"/>
    <property type="match status" value="1"/>
</dbReference>
<protein>
    <recommendedName>
        <fullName evidence="7">Lysozyme</fullName>
        <ecNumber evidence="7">3.2.1.17</ecNumber>
    </recommendedName>
</protein>
<keyword evidence="5" id="KW-1035">Host cytoplasm</keyword>
<dbReference type="InterPro" id="IPR033907">
    <property type="entry name" value="Endolysin_autolysin"/>
</dbReference>
<comment type="catalytic activity">
    <reaction evidence="1 7">
        <text>Hydrolysis of (1-&gt;4)-beta-linkages between N-acetylmuramic acid and N-acetyl-D-glucosamine residues in a peptidoglycan and between N-acetyl-D-glucosamine residues in chitodextrins.</text>
        <dbReference type="EC" id="3.2.1.17"/>
    </reaction>
</comment>
<dbReference type="EMBL" id="CP140152">
    <property type="protein sequence ID" value="WQH07333.1"/>
    <property type="molecule type" value="Genomic_DNA"/>
</dbReference>
<dbReference type="PANTHER" id="PTHR38107">
    <property type="match status" value="1"/>
</dbReference>
<dbReference type="InterPro" id="IPR051018">
    <property type="entry name" value="Bacteriophage_GH24"/>
</dbReference>
<dbReference type="HAMAP" id="MF_04110">
    <property type="entry name" value="ENDOLYSIN_T4"/>
    <property type="match status" value="1"/>
</dbReference>
<dbReference type="InterPro" id="IPR034690">
    <property type="entry name" value="Endolysin_T4_type"/>
</dbReference>
<dbReference type="Gene3D" id="1.10.530.40">
    <property type="match status" value="1"/>
</dbReference>
<keyword evidence="4 7" id="KW-0378">Hydrolase</keyword>
<evidence type="ECO:0000256" key="4">
    <source>
        <dbReference type="ARBA" id="ARBA00022801"/>
    </source>
</evidence>
<dbReference type="PANTHER" id="PTHR38107:SF3">
    <property type="entry name" value="LYSOZYME RRRD-RELATED"/>
    <property type="match status" value="1"/>
</dbReference>
<keyword evidence="9" id="KW-1185">Reference proteome</keyword>
<evidence type="ECO:0000313" key="9">
    <source>
        <dbReference type="Proteomes" id="UP001326110"/>
    </source>
</evidence>
<dbReference type="RefSeq" id="WP_019924327.1">
    <property type="nucleotide sequence ID" value="NZ_CP140152.1"/>
</dbReference>
<dbReference type="Pfam" id="PF00959">
    <property type="entry name" value="Phage_lysozyme"/>
    <property type="match status" value="1"/>
</dbReference>
<gene>
    <name evidence="8" type="ORF">SR858_13640</name>
</gene>
<reference evidence="8 9" key="1">
    <citation type="submission" date="2023-11" db="EMBL/GenBank/DDBJ databases">
        <title>MicrobeMod: A computational toolkit for identifying prokaryotic methylation and restriction-modification with nanopore sequencing.</title>
        <authorList>
            <person name="Crits-Christoph A."/>
            <person name="Kang S.C."/>
            <person name="Lee H."/>
            <person name="Ostrov N."/>
        </authorList>
    </citation>
    <scope>NUCLEOTIDE SEQUENCE [LARGE SCALE GENOMIC DNA]</scope>
    <source>
        <strain evidence="8 9">ATCC 25935</strain>
    </source>
</reference>
<comment type="similarity">
    <text evidence="7">Belongs to the glycosyl hydrolase 24 family.</text>
</comment>
<keyword evidence="3 7" id="KW-0081">Bacteriolytic enzyme</keyword>
<proteinExistence type="inferred from homology"/>
<keyword evidence="2 7" id="KW-0929">Antimicrobial</keyword>
<name>A0ABZ0Y5K9_9BURK</name>
<evidence type="ECO:0000256" key="5">
    <source>
        <dbReference type="ARBA" id="ARBA00023200"/>
    </source>
</evidence>